<dbReference type="Proteomes" id="UP000054324">
    <property type="component" value="Unassembled WGS sequence"/>
</dbReference>
<keyword evidence="2" id="KW-0732">Signal</keyword>
<organism evidence="4 5">
    <name type="scientific">Opisthorchis viverrini</name>
    <name type="common">Southeast Asian liver fluke</name>
    <dbReference type="NCBI Taxonomy" id="6198"/>
    <lineage>
        <taxon>Eukaryota</taxon>
        <taxon>Metazoa</taxon>
        <taxon>Spiralia</taxon>
        <taxon>Lophotrochozoa</taxon>
        <taxon>Platyhelminthes</taxon>
        <taxon>Trematoda</taxon>
        <taxon>Digenea</taxon>
        <taxon>Opisthorchiida</taxon>
        <taxon>Opisthorchiata</taxon>
        <taxon>Opisthorchiidae</taxon>
        <taxon>Opisthorchis</taxon>
    </lineage>
</organism>
<keyword evidence="1" id="KW-0472">Membrane</keyword>
<dbReference type="GO" id="GO:0016020">
    <property type="term" value="C:membrane"/>
    <property type="evidence" value="ECO:0007669"/>
    <property type="project" value="UniProtKB-SubCell"/>
</dbReference>
<feature type="chain" id="PRO_5001704358" description="GOLD domain-containing protein" evidence="2">
    <location>
        <begin position="25"/>
        <end position="239"/>
    </location>
</feature>
<evidence type="ECO:0000313" key="4">
    <source>
        <dbReference type="EMBL" id="KER27360.1"/>
    </source>
</evidence>
<dbReference type="STRING" id="6198.A0A074ZVG2"/>
<proteinExistence type="inferred from homology"/>
<protein>
    <recommendedName>
        <fullName evidence="3">GOLD domain-containing protein</fullName>
    </recommendedName>
</protein>
<dbReference type="Pfam" id="PF01105">
    <property type="entry name" value="EMP24_GP25L"/>
    <property type="match status" value="1"/>
</dbReference>
<evidence type="ECO:0000256" key="2">
    <source>
        <dbReference type="SAM" id="SignalP"/>
    </source>
</evidence>
<dbReference type="InterPro" id="IPR009038">
    <property type="entry name" value="GOLD_dom"/>
</dbReference>
<name>A0A074ZVG2_OPIVI</name>
<dbReference type="AlphaFoldDB" id="A0A074ZVG2"/>
<evidence type="ECO:0000259" key="3">
    <source>
        <dbReference type="PROSITE" id="PS50866"/>
    </source>
</evidence>
<comment type="similarity">
    <text evidence="1">Belongs to the EMP24/GP25L family.</text>
</comment>
<comment type="subcellular location">
    <subcellularLocation>
        <location evidence="1">Membrane</location>
        <topology evidence="1">Single-pass type I membrane protein</topology>
    </subcellularLocation>
</comment>
<dbReference type="CTD" id="20319786"/>
<evidence type="ECO:0000256" key="1">
    <source>
        <dbReference type="RuleBase" id="RU003827"/>
    </source>
</evidence>
<dbReference type="KEGG" id="ovi:T265_05604"/>
<feature type="signal peptide" evidence="2">
    <location>
        <begin position="1"/>
        <end position="24"/>
    </location>
</feature>
<dbReference type="EMBL" id="KL596725">
    <property type="protein sequence ID" value="KER27360.1"/>
    <property type="molecule type" value="Genomic_DNA"/>
</dbReference>
<dbReference type="SMART" id="SM01190">
    <property type="entry name" value="EMP24_GP25L"/>
    <property type="match status" value="1"/>
</dbReference>
<keyword evidence="1" id="KW-0812">Transmembrane</keyword>
<keyword evidence="5" id="KW-1185">Reference proteome</keyword>
<gene>
    <name evidence="4" type="ORF">T265_05604</name>
</gene>
<dbReference type="GeneID" id="20319786"/>
<feature type="domain" description="GOLD" evidence="3">
    <location>
        <begin position="32"/>
        <end position="143"/>
    </location>
</feature>
<evidence type="ECO:0000313" key="5">
    <source>
        <dbReference type="Proteomes" id="UP000054324"/>
    </source>
</evidence>
<dbReference type="PROSITE" id="PS50866">
    <property type="entry name" value="GOLD"/>
    <property type="match status" value="1"/>
</dbReference>
<dbReference type="OrthoDB" id="759142at2759"/>
<accession>A0A074ZVG2</accession>
<dbReference type="RefSeq" id="XP_009168920.1">
    <property type="nucleotide sequence ID" value="XM_009170656.1"/>
</dbReference>
<reference evidence="4 5" key="1">
    <citation type="submission" date="2013-11" db="EMBL/GenBank/DDBJ databases">
        <title>Opisthorchis viverrini - life in the bile duct.</title>
        <authorList>
            <person name="Young N.D."/>
            <person name="Nagarajan N."/>
            <person name="Lin S.J."/>
            <person name="Korhonen P.K."/>
            <person name="Jex A.R."/>
            <person name="Hall R.S."/>
            <person name="Safavi-Hemami H."/>
            <person name="Kaewkong W."/>
            <person name="Bertrand D."/>
            <person name="Gao S."/>
            <person name="Seet Q."/>
            <person name="Wongkham S."/>
            <person name="Teh B.T."/>
            <person name="Wongkham C."/>
            <person name="Intapan P.M."/>
            <person name="Maleewong W."/>
            <person name="Yang X."/>
            <person name="Hu M."/>
            <person name="Wang Z."/>
            <person name="Hofmann A."/>
            <person name="Sternberg P.W."/>
            <person name="Tan P."/>
            <person name="Wang J."/>
            <person name="Gasser R.B."/>
        </authorList>
    </citation>
    <scope>NUCLEOTIDE SEQUENCE [LARGE SCALE GENOMIC DNA]</scope>
</reference>
<sequence length="239" mass="27649">MWCHLTTRVLWLFLTLMDWGVCLRMLIPPGGKRCLRHESHPGEITNGNYDASEPDTHQLDILIQDAEGHMLYMRENIAKGTFAFSTENFQLFEVCVRSRPMPGATNLAEREFFLEIKQGAEAKNFDLLAKAEKLKPMELELKRLEALTDEIVRDFTTMHTKSSAMRSTNEWRKQIGGQPLTWQRSMKEITRRLGAVGATRLPGWGPRDPHCAWLETLQDMAANRCQWRSCRQFLSRLPE</sequence>